<proteinExistence type="predicted"/>
<accession>A0A3P9D7E7</accession>
<dbReference type="Pfam" id="PF01562">
    <property type="entry name" value="Pep_M12B_propep"/>
    <property type="match status" value="1"/>
</dbReference>
<evidence type="ECO:0000313" key="4">
    <source>
        <dbReference type="Proteomes" id="UP000265160"/>
    </source>
</evidence>
<dbReference type="InterPro" id="IPR002870">
    <property type="entry name" value="Peptidase_M12B_N"/>
</dbReference>
<feature type="domain" description="Peptidase M12B propeptide" evidence="2">
    <location>
        <begin position="19"/>
        <end position="109"/>
    </location>
</feature>
<dbReference type="Proteomes" id="UP000265160">
    <property type="component" value="LG4"/>
</dbReference>
<dbReference type="GeneTree" id="ENSGT00940000159790"/>
<evidence type="ECO:0000313" key="3">
    <source>
        <dbReference type="Ensembl" id="ENSMZEP00005030600.1"/>
    </source>
</evidence>
<dbReference type="AlphaFoldDB" id="A0A3P9D7E7"/>
<keyword evidence="1" id="KW-1015">Disulfide bond</keyword>
<protein>
    <recommendedName>
        <fullName evidence="2">Peptidase M12B propeptide domain-containing protein</fullName>
    </recommendedName>
</protein>
<dbReference type="STRING" id="106582.ENSMZEP00005030600"/>
<organism evidence="3 4">
    <name type="scientific">Maylandia zebra</name>
    <name type="common">zebra mbuna</name>
    <dbReference type="NCBI Taxonomy" id="106582"/>
    <lineage>
        <taxon>Eukaryota</taxon>
        <taxon>Metazoa</taxon>
        <taxon>Chordata</taxon>
        <taxon>Craniata</taxon>
        <taxon>Vertebrata</taxon>
        <taxon>Euteleostomi</taxon>
        <taxon>Actinopterygii</taxon>
        <taxon>Neopterygii</taxon>
        <taxon>Teleostei</taxon>
        <taxon>Neoteleostei</taxon>
        <taxon>Acanthomorphata</taxon>
        <taxon>Ovalentaria</taxon>
        <taxon>Cichlomorphae</taxon>
        <taxon>Cichliformes</taxon>
        <taxon>Cichlidae</taxon>
        <taxon>African cichlids</taxon>
        <taxon>Pseudocrenilabrinae</taxon>
        <taxon>Haplochromini</taxon>
        <taxon>Maylandia</taxon>
        <taxon>Maylandia zebra complex</taxon>
    </lineage>
</organism>
<keyword evidence="4" id="KW-1185">Reference proteome</keyword>
<sequence length="182" mass="20345">MWDWFAPVGRAESGDTATEIIYPKRLVQQIKSEEEMAHDYLGTRVKNSTGDTLPVHLAQSCFQVEAFGRTFTLDLELNQLSVSAEVIVLSSGSLSSQGGEHCYYQGRLRGLPESWAAVSTCHGLCGMFSDGFFSYGIEPFHNDSNQYDGAHLIRRMPDIRLPAHCPGIKPHLSYIHDTFDFI</sequence>
<evidence type="ECO:0000256" key="1">
    <source>
        <dbReference type="ARBA" id="ARBA00023157"/>
    </source>
</evidence>
<name>A0A3P9D7E7_9CICH</name>
<dbReference type="PANTHER" id="PTHR11905:SF114">
    <property type="entry name" value="DISINTEGRIN AND METALLOPROTEINASE DOMAIN-CONTAINING PROTEIN 11"/>
    <property type="match status" value="1"/>
</dbReference>
<reference evidence="3 4" key="1">
    <citation type="journal article" date="2014" name="Nature">
        <title>The genomic substrate for adaptive radiation in African cichlid fish.</title>
        <authorList>
            <person name="Brawand D."/>
            <person name="Wagner C.E."/>
            <person name="Li Y.I."/>
            <person name="Malinsky M."/>
            <person name="Keller I."/>
            <person name="Fan S."/>
            <person name="Simakov O."/>
            <person name="Ng A.Y."/>
            <person name="Lim Z.W."/>
            <person name="Bezault E."/>
            <person name="Turner-Maier J."/>
            <person name="Johnson J."/>
            <person name="Alcazar R."/>
            <person name="Noh H.J."/>
            <person name="Russell P."/>
            <person name="Aken B."/>
            <person name="Alfoldi J."/>
            <person name="Amemiya C."/>
            <person name="Azzouzi N."/>
            <person name="Baroiller J.F."/>
            <person name="Barloy-Hubler F."/>
            <person name="Berlin A."/>
            <person name="Bloomquist R."/>
            <person name="Carleton K.L."/>
            <person name="Conte M.A."/>
            <person name="D'Cotta H."/>
            <person name="Eshel O."/>
            <person name="Gaffney L."/>
            <person name="Galibert F."/>
            <person name="Gante H.F."/>
            <person name="Gnerre S."/>
            <person name="Greuter L."/>
            <person name="Guyon R."/>
            <person name="Haddad N.S."/>
            <person name="Haerty W."/>
            <person name="Harris R.M."/>
            <person name="Hofmann H.A."/>
            <person name="Hourlier T."/>
            <person name="Hulata G."/>
            <person name="Jaffe D.B."/>
            <person name="Lara M."/>
            <person name="Lee A.P."/>
            <person name="MacCallum I."/>
            <person name="Mwaiko S."/>
            <person name="Nikaido M."/>
            <person name="Nishihara H."/>
            <person name="Ozouf-Costaz C."/>
            <person name="Penman D.J."/>
            <person name="Przybylski D."/>
            <person name="Rakotomanga M."/>
            <person name="Renn S.C.P."/>
            <person name="Ribeiro F.J."/>
            <person name="Ron M."/>
            <person name="Salzburger W."/>
            <person name="Sanchez-Pulido L."/>
            <person name="Santos M.E."/>
            <person name="Searle S."/>
            <person name="Sharpe T."/>
            <person name="Swofford R."/>
            <person name="Tan F.J."/>
            <person name="Williams L."/>
            <person name="Young S."/>
            <person name="Yin S."/>
            <person name="Okada N."/>
            <person name="Kocher T.D."/>
            <person name="Miska E.A."/>
            <person name="Lander E.S."/>
            <person name="Venkatesh B."/>
            <person name="Fernald R.D."/>
            <person name="Meyer A."/>
            <person name="Ponting C.P."/>
            <person name="Streelman J.T."/>
            <person name="Lindblad-Toh K."/>
            <person name="Seehausen O."/>
            <person name="Di Palma F."/>
        </authorList>
    </citation>
    <scope>NUCLEOTIDE SEQUENCE</scope>
</reference>
<evidence type="ECO:0000259" key="2">
    <source>
        <dbReference type="Pfam" id="PF01562"/>
    </source>
</evidence>
<reference evidence="3" key="3">
    <citation type="submission" date="2025-09" db="UniProtKB">
        <authorList>
            <consortium name="Ensembl"/>
        </authorList>
    </citation>
    <scope>IDENTIFICATION</scope>
</reference>
<dbReference type="PANTHER" id="PTHR11905">
    <property type="entry name" value="ADAM A DISINTEGRIN AND METALLOPROTEASE DOMAIN"/>
    <property type="match status" value="1"/>
</dbReference>
<dbReference type="Ensembl" id="ENSMZET00005031564.1">
    <property type="protein sequence ID" value="ENSMZEP00005030600.1"/>
    <property type="gene ID" value="ENSMZEG00005022795.1"/>
</dbReference>
<reference evidence="3" key="2">
    <citation type="submission" date="2025-08" db="UniProtKB">
        <authorList>
            <consortium name="Ensembl"/>
        </authorList>
    </citation>
    <scope>IDENTIFICATION</scope>
</reference>